<evidence type="ECO:0000313" key="3">
    <source>
        <dbReference type="Proteomes" id="UP000824969"/>
    </source>
</evidence>
<dbReference type="PIRSF" id="PIRSF006661">
    <property type="entry name" value="PP-lp_UCP006661"/>
    <property type="match status" value="1"/>
</dbReference>
<dbReference type="PANTHER" id="PTHR43169">
    <property type="entry name" value="EXSB FAMILY PROTEIN"/>
    <property type="match status" value="1"/>
</dbReference>
<dbReference type="GeneID" id="66131046"/>
<gene>
    <name evidence="2" type="ORF">MchiMG62_15240</name>
</gene>
<dbReference type="EMBL" id="AP019781">
    <property type="protein sequence ID" value="BBL68343.1"/>
    <property type="molecule type" value="Genomic_DNA"/>
</dbReference>
<organism evidence="2 3">
    <name type="scientific">Methanoculleus chikugoensis</name>
    <dbReference type="NCBI Taxonomy" id="118126"/>
    <lineage>
        <taxon>Archaea</taxon>
        <taxon>Methanobacteriati</taxon>
        <taxon>Methanobacteriota</taxon>
        <taxon>Stenosarchaea group</taxon>
        <taxon>Methanomicrobia</taxon>
        <taxon>Methanomicrobiales</taxon>
        <taxon>Methanomicrobiaceae</taxon>
        <taxon>Methanoculleus</taxon>
    </lineage>
</organism>
<dbReference type="Proteomes" id="UP000824969">
    <property type="component" value="Chromosome"/>
</dbReference>
<proteinExistence type="predicted"/>
<dbReference type="PANTHER" id="PTHR43169:SF2">
    <property type="entry name" value="NAD_GMP SYNTHASE DOMAIN-CONTAINING PROTEIN"/>
    <property type="match status" value="1"/>
</dbReference>
<protein>
    <submittedName>
        <fullName evidence="2">Arginosuccinate synthase</fullName>
    </submittedName>
</protein>
<name>A0ABM7H6B5_9EURY</name>
<feature type="domain" description="NAD/GMP synthase" evidence="1">
    <location>
        <begin position="21"/>
        <end position="78"/>
    </location>
</feature>
<sequence length="266" mass="28935">MESRCSREAVVEALREKGPILIAYSGGVDSALLAALAVRALGKDRVRCVLLDSPLLPRREIEEARETAGRLDLPLEVVAFPILEDETFRANRPDRCYTCKKTSARLLKDLARREGIGTVADGTNASDPGTYRPGLAASDEEGVCHPLAGAGATKDDVRRIARECGFPFWNKPSAACLATRIPYGDEVTEEALARIEAAEEALQDRGFSQVRVRMHGDVARIEVPCDAIERLFSMRNVVTAALRAIGFAYVALDLAGYRSGSMDEVL</sequence>
<dbReference type="CDD" id="cd01990">
    <property type="entry name" value="LarE-like"/>
    <property type="match status" value="1"/>
</dbReference>
<evidence type="ECO:0000313" key="2">
    <source>
        <dbReference type="EMBL" id="BBL68343.1"/>
    </source>
</evidence>
<dbReference type="Pfam" id="PF02540">
    <property type="entry name" value="NAD_synthase"/>
    <property type="match status" value="1"/>
</dbReference>
<dbReference type="RefSeq" id="WP_221056468.1">
    <property type="nucleotide sequence ID" value="NZ_AP019781.1"/>
</dbReference>
<dbReference type="InterPro" id="IPR022310">
    <property type="entry name" value="NAD/GMP_synthase"/>
</dbReference>
<dbReference type="NCBIfam" id="TIGR00268">
    <property type="entry name" value="ATP-dependent sacrificial sulfur transferase LarE"/>
    <property type="match status" value="1"/>
</dbReference>
<accession>A0ABM7H6B5</accession>
<dbReference type="InterPro" id="IPR005232">
    <property type="entry name" value="LarE"/>
</dbReference>
<dbReference type="InterPro" id="IPR052188">
    <property type="entry name" value="Ni-pincer_cofactor_biosynth"/>
</dbReference>
<reference evidence="2 3" key="1">
    <citation type="submission" date="2019-06" db="EMBL/GenBank/DDBJ databases">
        <title>Complete genome sequence of Methanoculleus chikugoensis strain MG62.</title>
        <authorList>
            <person name="Asakawa S."/>
            <person name="Dianou D."/>
        </authorList>
    </citation>
    <scope>NUCLEOTIDE SEQUENCE [LARGE SCALE GENOMIC DNA]</scope>
    <source>
        <strain evidence="2 3">MG62</strain>
    </source>
</reference>
<evidence type="ECO:0000259" key="1">
    <source>
        <dbReference type="Pfam" id="PF02540"/>
    </source>
</evidence>
<keyword evidence="3" id="KW-1185">Reference proteome</keyword>